<dbReference type="PROSITE" id="PS50231">
    <property type="entry name" value="RICIN_B_LECTIN"/>
    <property type="match status" value="1"/>
</dbReference>
<dbReference type="InterPro" id="IPR001229">
    <property type="entry name" value="Jacalin-like_lectin_dom"/>
</dbReference>
<gene>
    <name evidence="3" type="ORF">I9W95_14665</name>
</gene>
<dbReference type="CDD" id="cd23456">
    <property type="entry name" value="beta-trefoil_Ricin_SCDase"/>
    <property type="match status" value="1"/>
</dbReference>
<dbReference type="Pfam" id="PF22669">
    <property type="entry name" value="Exo_endo_phos2"/>
    <property type="match status" value="1"/>
</dbReference>
<dbReference type="InterPro" id="IPR000300">
    <property type="entry name" value="IPPc"/>
</dbReference>
<dbReference type="SUPFAM" id="SSF56219">
    <property type="entry name" value="DNase I-like"/>
    <property type="match status" value="1"/>
</dbReference>
<dbReference type="InterPro" id="IPR035992">
    <property type="entry name" value="Ricin_B-like_lectins"/>
</dbReference>
<dbReference type="SMART" id="SM00915">
    <property type="entry name" value="Jacalin"/>
    <property type="match status" value="1"/>
</dbReference>
<dbReference type="InterPro" id="IPR036691">
    <property type="entry name" value="Endo/exonu/phosph_ase_sf"/>
</dbReference>
<protein>
    <submittedName>
        <fullName evidence="3">Ricin-type beta-trefoil lectin domain protein</fullName>
    </submittedName>
</protein>
<dbReference type="Pfam" id="PF00652">
    <property type="entry name" value="Ricin_B_lectin"/>
    <property type="match status" value="1"/>
</dbReference>
<dbReference type="Gene3D" id="2.100.10.30">
    <property type="entry name" value="Jacalin-like lectin domain"/>
    <property type="match status" value="1"/>
</dbReference>
<evidence type="ECO:0000313" key="3">
    <source>
        <dbReference type="EMBL" id="MCA6064853.1"/>
    </source>
</evidence>
<reference evidence="3 4" key="1">
    <citation type="submission" date="2020-12" db="EMBL/GenBank/DDBJ databases">
        <title>Novel Thalassolituus-related marine hydrocarbonoclastic bacteria mediated algae-derived hydrocarbons mineralization in twilight zone of the northern South China Sea.</title>
        <authorList>
            <person name="Dong C."/>
        </authorList>
    </citation>
    <scope>NUCLEOTIDE SEQUENCE [LARGE SCALE GENOMIC DNA]</scope>
    <source>
        <strain evidence="3 4">IMCC1826</strain>
    </source>
</reference>
<dbReference type="Gene3D" id="2.80.10.50">
    <property type="match status" value="2"/>
</dbReference>
<evidence type="ECO:0000259" key="2">
    <source>
        <dbReference type="PROSITE" id="PS51752"/>
    </source>
</evidence>
<dbReference type="Pfam" id="PF01419">
    <property type="entry name" value="Jacalin"/>
    <property type="match status" value="1"/>
</dbReference>
<proteinExistence type="predicted"/>
<dbReference type="SUPFAM" id="SSF50370">
    <property type="entry name" value="Ricin B-like lectins"/>
    <property type="match status" value="1"/>
</dbReference>
<dbReference type="PROSITE" id="PS51752">
    <property type="entry name" value="JACALIN_LECTIN"/>
    <property type="match status" value="1"/>
</dbReference>
<dbReference type="PANTHER" id="PTHR16320">
    <property type="entry name" value="SPHINGOMYELINASE FAMILY MEMBER"/>
    <property type="match status" value="1"/>
</dbReference>
<comment type="caution">
    <text evidence="3">The sequence shown here is derived from an EMBL/GenBank/DDBJ whole genome shotgun (WGS) entry which is preliminary data.</text>
</comment>
<evidence type="ECO:0000256" key="1">
    <source>
        <dbReference type="SAM" id="SignalP"/>
    </source>
</evidence>
<feature type="chain" id="PRO_5045839323" evidence="1">
    <location>
        <begin position="21"/>
        <end position="567"/>
    </location>
</feature>
<feature type="domain" description="Jacalin-type lectin" evidence="2">
    <location>
        <begin position="290"/>
        <end position="429"/>
    </location>
</feature>
<organism evidence="3 4">
    <name type="scientific">Thalassolituus marinus</name>
    <dbReference type="NCBI Taxonomy" id="671053"/>
    <lineage>
        <taxon>Bacteria</taxon>
        <taxon>Pseudomonadati</taxon>
        <taxon>Pseudomonadota</taxon>
        <taxon>Gammaproteobacteria</taxon>
        <taxon>Oceanospirillales</taxon>
        <taxon>Oceanospirillaceae</taxon>
        <taxon>Thalassolituus</taxon>
    </lineage>
</organism>
<dbReference type="CDD" id="cd09615">
    <property type="entry name" value="Jacalin_EEP"/>
    <property type="match status" value="1"/>
</dbReference>
<dbReference type="InterPro" id="IPR036404">
    <property type="entry name" value="Jacalin-like_lectin_dom_sf"/>
</dbReference>
<keyword evidence="4" id="KW-1185">Reference proteome</keyword>
<dbReference type="InterPro" id="IPR038772">
    <property type="entry name" value="Sph/SMPD2-like"/>
</dbReference>
<keyword evidence="1" id="KW-0732">Signal</keyword>
<name>A0ABS7ZUQ8_9GAMM</name>
<sequence>MKSLTVAAVLSALVAPNAMAESGSFTTLTYNVAGLLEVFSSAESDRQAATEQISCYVNEFDVVNVQEDFNYHAALYDTCNDHPYRSATTGGMGIGSGLNTMSRFPYTDWERVSWDNCNGVDCLTPKGFTLARTRLAEGVYVDIYNLHTQAQVEDADLDARRKNILQLANFIEENSAGNAVIVMGDTNTRYTRGGDNMWELLNRGFDDAWIELTRNGDVPASGASALTCDPKVTDANCEIVDKILYRSNGYIQLDATLYDIRQDDVTTDGLKLSDHPPLQADFTYTTRSDRQLSDPFGGPHGTAFNDVSLLPENPLTKTVSLRAGSRVDQVAITLSQGFRFSHGGTGGSEQTLTLNNGEYLTKMDVCAAKKDGHTRIFYSKFTTSNGRSIAGGSTTSDCTTFTAPDGWQIVGFHGRAGSELDKIGVIYAPQNSAAATVSWSAVQNQASGLCLDIKGGTMADGTNVLQWTCSGADWQQWHYDDSTGLVRSKNDPRFCLDNSNAFGNGANIQLHTCNGSAAQQFVLNAEGVLAMRTLPSQVVDGYGSAAGDNVGTWWNWGGANQRWSLVP</sequence>
<evidence type="ECO:0000313" key="4">
    <source>
        <dbReference type="Proteomes" id="UP000714380"/>
    </source>
</evidence>
<dbReference type="Gene3D" id="3.60.10.10">
    <property type="entry name" value="Endonuclease/exonuclease/phosphatase"/>
    <property type="match status" value="1"/>
</dbReference>
<accession>A0ABS7ZUQ8</accession>
<dbReference type="PANTHER" id="PTHR16320:SF1">
    <property type="entry name" value="SPHINGOMYELINASE DDB_G0288017"/>
    <property type="match status" value="1"/>
</dbReference>
<dbReference type="EMBL" id="JAEDAH010000094">
    <property type="protein sequence ID" value="MCA6064853.1"/>
    <property type="molecule type" value="Genomic_DNA"/>
</dbReference>
<dbReference type="RefSeq" id="WP_225676224.1">
    <property type="nucleotide sequence ID" value="NZ_JAEDAH010000094.1"/>
</dbReference>
<dbReference type="Proteomes" id="UP000714380">
    <property type="component" value="Unassembled WGS sequence"/>
</dbReference>
<dbReference type="SUPFAM" id="SSF51101">
    <property type="entry name" value="Mannose-binding lectins"/>
    <property type="match status" value="1"/>
</dbReference>
<dbReference type="InterPro" id="IPR000772">
    <property type="entry name" value="Ricin_B_lectin"/>
</dbReference>
<feature type="signal peptide" evidence="1">
    <location>
        <begin position="1"/>
        <end position="20"/>
    </location>
</feature>
<dbReference type="SMART" id="SM00458">
    <property type="entry name" value="RICIN"/>
    <property type="match status" value="1"/>
</dbReference>